<sequence>MDPSAYGAPAASAVPMDPWANPVPTPVAAPVADAPPPATGIAGLTERQPDLCGAKAYASAVGQPGSSIPGLGVTKTYRVVEYRGIEPQQYDPNRIVFRLDASGTITTIDCG</sequence>
<reference evidence="1 2" key="1">
    <citation type="submission" date="2018-09" db="EMBL/GenBank/DDBJ databases">
        <title>Paracoccus onubensis nov. sp. a moderate halophilic bacterium isolated from Gruta de las Maravillas (Aracena, Spain).</title>
        <authorList>
            <person name="Jurado V."/>
            <person name="Gutierrez-Patricio S."/>
            <person name="Gonzalez-Pimentel J.L."/>
            <person name="Laiz L."/>
            <person name="Saiz-Jimenez C."/>
        </authorList>
    </citation>
    <scope>NUCLEOTIDE SEQUENCE [LARGE SCALE GENOMIC DNA]</scope>
    <source>
        <strain evidence="1 2">DSM 19484</strain>
    </source>
</reference>
<accession>A0A418ZSB2</accession>
<dbReference type="Gene3D" id="3.30.10.10">
    <property type="entry name" value="Trypsin Inhibitor V, subunit A"/>
    <property type="match status" value="1"/>
</dbReference>
<name>A0A418ZSB2_9RHOB</name>
<dbReference type="EMBL" id="QZEV01000089">
    <property type="protein sequence ID" value="RJK99757.1"/>
    <property type="molecule type" value="Genomic_DNA"/>
</dbReference>
<organism evidence="1 2">
    <name type="scientific">Paracoccus aestuarii</name>
    <dbReference type="NCBI Taxonomy" id="453842"/>
    <lineage>
        <taxon>Bacteria</taxon>
        <taxon>Pseudomonadati</taxon>
        <taxon>Pseudomonadota</taxon>
        <taxon>Alphaproteobacteria</taxon>
        <taxon>Rhodobacterales</taxon>
        <taxon>Paracoccaceae</taxon>
        <taxon>Paracoccus</taxon>
    </lineage>
</organism>
<proteinExistence type="predicted"/>
<protein>
    <recommendedName>
        <fullName evidence="3">Peptidase inhibitor I78 family protein</fullName>
    </recommendedName>
</protein>
<comment type="caution">
    <text evidence="1">The sequence shown here is derived from an EMBL/GenBank/DDBJ whole genome shotgun (WGS) entry which is preliminary data.</text>
</comment>
<keyword evidence="2" id="KW-1185">Reference proteome</keyword>
<dbReference type="AlphaFoldDB" id="A0A418ZSB2"/>
<gene>
    <name evidence="1" type="ORF">D3P06_14215</name>
</gene>
<evidence type="ECO:0008006" key="3">
    <source>
        <dbReference type="Google" id="ProtNLM"/>
    </source>
</evidence>
<dbReference type="OrthoDB" id="7859990at2"/>
<evidence type="ECO:0000313" key="2">
    <source>
        <dbReference type="Proteomes" id="UP000285530"/>
    </source>
</evidence>
<dbReference type="Proteomes" id="UP000285530">
    <property type="component" value="Unassembled WGS sequence"/>
</dbReference>
<evidence type="ECO:0000313" key="1">
    <source>
        <dbReference type="EMBL" id="RJK99757.1"/>
    </source>
</evidence>